<organism evidence="1 2">
    <name type="scientific">Botryosphaeria dothidea</name>
    <dbReference type="NCBI Taxonomy" id="55169"/>
    <lineage>
        <taxon>Eukaryota</taxon>
        <taxon>Fungi</taxon>
        <taxon>Dikarya</taxon>
        <taxon>Ascomycota</taxon>
        <taxon>Pezizomycotina</taxon>
        <taxon>Dothideomycetes</taxon>
        <taxon>Dothideomycetes incertae sedis</taxon>
        <taxon>Botryosphaeriales</taxon>
        <taxon>Botryosphaeriaceae</taxon>
        <taxon>Botryosphaeria</taxon>
    </lineage>
</organism>
<evidence type="ECO:0000313" key="2">
    <source>
        <dbReference type="Proteomes" id="UP000572817"/>
    </source>
</evidence>
<sequence>MPITFVTTSHPARSWPQGKVKSSDDLFHQAYPSDSRRSKSIIQSSFPRRLFREKQITPSSNGFVRAAFHAYSGHHHLNIRLEDVWFSILSQLNFFINAHAEELRAFFVSHEGTQELEIKDAGSINYADFGDMAYLMSRPLQENIVDPTFHTWCMSSFSTTTDSDRVVASVLMMGALQKYFSYRMTLDCGIPSVTLLGVREDWEEILNRPNRAGLTCCF</sequence>
<name>A0A8H4N598_9PEZI</name>
<gene>
    <name evidence="1" type="ORF">GTA08_BOTSDO09012</name>
</gene>
<dbReference type="EMBL" id="WWBZ02000062">
    <property type="protein sequence ID" value="KAF4303432.1"/>
    <property type="molecule type" value="Genomic_DNA"/>
</dbReference>
<dbReference type="Pfam" id="PF14388">
    <property type="entry name" value="DUF4419"/>
    <property type="match status" value="1"/>
</dbReference>
<accession>A0A8H4N598</accession>
<dbReference type="PANTHER" id="PTHR31252">
    <property type="entry name" value="DUF4419 DOMAIN-CONTAINING PROTEIN"/>
    <property type="match status" value="1"/>
</dbReference>
<evidence type="ECO:0000313" key="1">
    <source>
        <dbReference type="EMBL" id="KAF4303432.1"/>
    </source>
</evidence>
<proteinExistence type="predicted"/>
<dbReference type="InterPro" id="IPR025533">
    <property type="entry name" value="DUF4419"/>
</dbReference>
<dbReference type="AlphaFoldDB" id="A0A8H4N598"/>
<keyword evidence="2" id="KW-1185">Reference proteome</keyword>
<reference evidence="1" key="1">
    <citation type="submission" date="2020-04" db="EMBL/GenBank/DDBJ databases">
        <title>Genome Assembly and Annotation of Botryosphaeria dothidea sdau 11-99, a Latent Pathogen of Apple Fruit Ring Rot in China.</title>
        <authorList>
            <person name="Yu C."/>
            <person name="Diao Y."/>
            <person name="Lu Q."/>
            <person name="Zhao J."/>
            <person name="Cui S."/>
            <person name="Peng C."/>
            <person name="He B."/>
            <person name="Liu H."/>
        </authorList>
    </citation>
    <scope>NUCLEOTIDE SEQUENCE [LARGE SCALE GENOMIC DNA]</scope>
    <source>
        <strain evidence="1">Sdau11-99</strain>
    </source>
</reference>
<protein>
    <submittedName>
        <fullName evidence="1">Uncharacterized protein</fullName>
    </submittedName>
</protein>
<dbReference type="Proteomes" id="UP000572817">
    <property type="component" value="Unassembled WGS sequence"/>
</dbReference>
<comment type="caution">
    <text evidence="1">The sequence shown here is derived from an EMBL/GenBank/DDBJ whole genome shotgun (WGS) entry which is preliminary data.</text>
</comment>
<dbReference type="PANTHER" id="PTHR31252:SF11">
    <property type="entry name" value="DUF4419 DOMAIN-CONTAINING PROTEIN"/>
    <property type="match status" value="1"/>
</dbReference>
<dbReference type="OrthoDB" id="9978173at2759"/>